<dbReference type="AlphaFoldDB" id="A0A4Q1RD56"/>
<keyword evidence="1" id="KW-0812">Transmembrane</keyword>
<feature type="transmembrane region" description="Helical" evidence="1">
    <location>
        <begin position="20"/>
        <end position="39"/>
    </location>
</feature>
<organism evidence="2 3">
    <name type="scientific">Blautia faecicola</name>
    <dbReference type="NCBI Taxonomy" id="2509240"/>
    <lineage>
        <taxon>Bacteria</taxon>
        <taxon>Bacillati</taxon>
        <taxon>Bacillota</taxon>
        <taxon>Clostridia</taxon>
        <taxon>Lachnospirales</taxon>
        <taxon>Lachnospiraceae</taxon>
        <taxon>Blautia</taxon>
    </lineage>
</organism>
<comment type="caution">
    <text evidence="2">The sequence shown here is derived from an EMBL/GenBank/DDBJ whole genome shotgun (WGS) entry which is preliminary data.</text>
</comment>
<gene>
    <name evidence="2" type="ORF">ETP43_16475</name>
</gene>
<dbReference type="Proteomes" id="UP000290106">
    <property type="component" value="Unassembled WGS sequence"/>
</dbReference>
<sequence length="116" mass="12361">MNKKDVMITNYETRKRTCMLCMAMVCVFTCMYTVAPFAFADNGAAMINGIVQIASKIALVVGVIFGLIGILKFAVSHANEDGPAQQKAAMMMATAVVLGILGGTKFLGIDFASWLG</sequence>
<name>A0A4Q1RD56_9FIRM</name>
<feature type="transmembrane region" description="Helical" evidence="1">
    <location>
        <begin position="45"/>
        <end position="71"/>
    </location>
</feature>
<protein>
    <submittedName>
        <fullName evidence="2">Uncharacterized protein</fullName>
    </submittedName>
</protein>
<evidence type="ECO:0000313" key="2">
    <source>
        <dbReference type="EMBL" id="RXS72573.1"/>
    </source>
</evidence>
<feature type="transmembrane region" description="Helical" evidence="1">
    <location>
        <begin position="92"/>
        <end position="115"/>
    </location>
</feature>
<proteinExistence type="predicted"/>
<evidence type="ECO:0000256" key="1">
    <source>
        <dbReference type="SAM" id="Phobius"/>
    </source>
</evidence>
<accession>A0A4Q1RD56</accession>
<dbReference type="EMBL" id="SDKC01000002">
    <property type="protein sequence ID" value="RXS72573.1"/>
    <property type="molecule type" value="Genomic_DNA"/>
</dbReference>
<keyword evidence="1" id="KW-0472">Membrane</keyword>
<keyword evidence="1" id="KW-1133">Transmembrane helix</keyword>
<evidence type="ECO:0000313" key="3">
    <source>
        <dbReference type="Proteomes" id="UP000290106"/>
    </source>
</evidence>
<keyword evidence="3" id="KW-1185">Reference proteome</keyword>
<reference evidence="2 3" key="1">
    <citation type="submission" date="2019-01" db="EMBL/GenBank/DDBJ databases">
        <title>Blautia sp. nov. KGMB01111 isolated human feces.</title>
        <authorList>
            <person name="Park J.-E."/>
            <person name="Kim J.-S."/>
            <person name="Park S.-H."/>
        </authorList>
    </citation>
    <scope>NUCLEOTIDE SEQUENCE [LARGE SCALE GENOMIC DNA]</scope>
    <source>
        <strain evidence="2 3">KGMB01111</strain>
    </source>
</reference>
<dbReference type="RefSeq" id="WP_129259689.1">
    <property type="nucleotide sequence ID" value="NZ_SDKC01000002.1"/>
</dbReference>